<dbReference type="Pfam" id="PF01037">
    <property type="entry name" value="AsnC_trans_reg"/>
    <property type="match status" value="1"/>
</dbReference>
<evidence type="ECO:0000259" key="1">
    <source>
        <dbReference type="Pfam" id="PF01037"/>
    </source>
</evidence>
<dbReference type="InterPro" id="IPR019887">
    <property type="entry name" value="Tscrpt_reg_AsnC/Lrp_C"/>
</dbReference>
<dbReference type="SUPFAM" id="SSF54909">
    <property type="entry name" value="Dimeric alpha+beta barrel"/>
    <property type="match status" value="1"/>
</dbReference>
<dbReference type="OrthoDB" id="8136at2157"/>
<accession>A0A1J1AFM9</accession>
<dbReference type="Gene3D" id="3.30.70.920">
    <property type="match status" value="1"/>
</dbReference>
<evidence type="ECO:0000313" key="2">
    <source>
        <dbReference type="EMBL" id="APE96479.1"/>
    </source>
</evidence>
<dbReference type="InterPro" id="IPR011008">
    <property type="entry name" value="Dimeric_a/b-barrel"/>
</dbReference>
<reference evidence="3" key="1">
    <citation type="submission" date="2016-08" db="EMBL/GenBank/DDBJ databases">
        <title>Discovery of first anaerobic lithoheterotrophic haloarchae widely represented in hypersaline habitats.</title>
        <authorList>
            <person name="Sorokin D.Y."/>
            <person name="Kublanov I.V."/>
            <person name="Roman P."/>
            <person name="Sinninghe Damste J.S."/>
            <person name="Golyshin P.N."/>
            <person name="Rojo D."/>
            <person name="Ciordia S."/>
            <person name="Mena Md.C."/>
            <person name="Ferrer M."/>
            <person name="Smedile F."/>
            <person name="Messina E."/>
            <person name="La Cono V."/>
            <person name="Yakimov M.M."/>
        </authorList>
    </citation>
    <scope>NUCLEOTIDE SEQUENCE [LARGE SCALE GENOMIC DNA]</scope>
    <source>
        <strain evidence="3">HSR6</strain>
    </source>
</reference>
<dbReference type="EMBL" id="CP016804">
    <property type="protein sequence ID" value="APE96479.1"/>
    <property type="molecule type" value="Genomic_DNA"/>
</dbReference>
<keyword evidence="3" id="KW-1185">Reference proteome</keyword>
<gene>
    <name evidence="2" type="ORF">HSR6_2050</name>
</gene>
<dbReference type="GeneID" id="30418583"/>
<protein>
    <submittedName>
        <fullName evidence="2">ArsR family transcriptional regulator</fullName>
    </submittedName>
</protein>
<organism evidence="2 3">
    <name type="scientific">Halodesulfurarchaeum formicicum</name>
    <dbReference type="NCBI Taxonomy" id="1873524"/>
    <lineage>
        <taxon>Archaea</taxon>
        <taxon>Methanobacteriati</taxon>
        <taxon>Methanobacteriota</taxon>
        <taxon>Stenosarchaea group</taxon>
        <taxon>Halobacteria</taxon>
        <taxon>Halobacteriales</taxon>
        <taxon>Halobacteriaceae</taxon>
        <taxon>Halodesulfurarchaeum</taxon>
    </lineage>
</organism>
<dbReference type="KEGG" id="hhsr:HSR6_2050"/>
<sequence>MVHAYVMVRTEAGTPQKVRDAVADLDAVSAAHVVAGDYDLIVEVDAPEVTDVLDVATDQIQGQAGVLETKTYVGMSE</sequence>
<proteinExistence type="predicted"/>
<evidence type="ECO:0000313" key="3">
    <source>
        <dbReference type="Proteomes" id="UP000186165"/>
    </source>
</evidence>
<dbReference type="Proteomes" id="UP000186165">
    <property type="component" value="Chromosome"/>
</dbReference>
<feature type="domain" description="Transcription regulator AsnC/Lrp ligand binding" evidence="1">
    <location>
        <begin position="6"/>
        <end position="77"/>
    </location>
</feature>
<name>A0A1J1AFM9_9EURY</name>
<dbReference type="AlphaFoldDB" id="A0A1J1AFM9"/>
<dbReference type="RefSeq" id="WP_071933549.1">
    <property type="nucleotide sequence ID" value="NZ_CP016804.1"/>
</dbReference>